<gene>
    <name evidence="5 8" type="primary">truB</name>
    <name evidence="8" type="ORF">LKD71_09965</name>
</gene>
<evidence type="ECO:0000313" key="9">
    <source>
        <dbReference type="Proteomes" id="UP001197875"/>
    </source>
</evidence>
<dbReference type="EC" id="5.4.99.25" evidence="5"/>
<evidence type="ECO:0000259" key="7">
    <source>
        <dbReference type="Pfam" id="PF16198"/>
    </source>
</evidence>
<reference evidence="8 9" key="1">
    <citation type="submission" date="2021-10" db="EMBL/GenBank/DDBJ databases">
        <title>Anaerobic single-cell dispensing facilitates the cultivation of human gut bacteria.</title>
        <authorList>
            <person name="Afrizal A."/>
        </authorList>
    </citation>
    <scope>NUCLEOTIDE SEQUENCE [LARGE SCALE GENOMIC DNA]</scope>
    <source>
        <strain evidence="8 9">CLA-AA-H277</strain>
    </source>
</reference>
<dbReference type="NCBIfam" id="TIGR00431">
    <property type="entry name" value="TruB"/>
    <property type="match status" value="1"/>
</dbReference>
<feature type="domain" description="Pseudouridine synthase II N-terminal" evidence="6">
    <location>
        <begin position="24"/>
        <end position="171"/>
    </location>
</feature>
<dbReference type="RefSeq" id="WP_227615287.1">
    <property type="nucleotide sequence ID" value="NZ_JAJEPR010000015.1"/>
</dbReference>
<feature type="domain" description="tRNA pseudouridylate synthase B C-terminal" evidence="7">
    <location>
        <begin position="172"/>
        <end position="231"/>
    </location>
</feature>
<keyword evidence="9" id="KW-1185">Reference proteome</keyword>
<dbReference type="InterPro" id="IPR002501">
    <property type="entry name" value="PsdUridine_synth_N"/>
</dbReference>
<dbReference type="GO" id="GO:0031119">
    <property type="term" value="P:tRNA pseudouridine synthesis"/>
    <property type="evidence" value="ECO:0007669"/>
    <property type="project" value="UniProtKB-UniRule"/>
</dbReference>
<dbReference type="PANTHER" id="PTHR13767">
    <property type="entry name" value="TRNA-PSEUDOURIDINE SYNTHASE"/>
    <property type="match status" value="1"/>
</dbReference>
<dbReference type="CDD" id="cd02573">
    <property type="entry name" value="PseudoU_synth_EcTruB"/>
    <property type="match status" value="1"/>
</dbReference>
<evidence type="ECO:0000256" key="3">
    <source>
        <dbReference type="ARBA" id="ARBA00022694"/>
    </source>
</evidence>
<dbReference type="SUPFAM" id="SSF55120">
    <property type="entry name" value="Pseudouridine synthase"/>
    <property type="match status" value="1"/>
</dbReference>
<dbReference type="InterPro" id="IPR020103">
    <property type="entry name" value="PsdUridine_synth_cat_dom_sf"/>
</dbReference>
<dbReference type="InterPro" id="IPR032819">
    <property type="entry name" value="TruB_C"/>
</dbReference>
<evidence type="ECO:0000256" key="4">
    <source>
        <dbReference type="ARBA" id="ARBA00023235"/>
    </source>
</evidence>
<dbReference type="EMBL" id="JAJEPR010000015">
    <property type="protein sequence ID" value="MCC2190127.1"/>
    <property type="molecule type" value="Genomic_DNA"/>
</dbReference>
<evidence type="ECO:0000256" key="1">
    <source>
        <dbReference type="ARBA" id="ARBA00000385"/>
    </source>
</evidence>
<keyword evidence="4 5" id="KW-0413">Isomerase</keyword>
<dbReference type="AlphaFoldDB" id="A0AAE3DTD9"/>
<evidence type="ECO:0000313" key="8">
    <source>
        <dbReference type="EMBL" id="MCC2190127.1"/>
    </source>
</evidence>
<dbReference type="GO" id="GO:0160148">
    <property type="term" value="F:tRNA pseudouridine(55) synthase activity"/>
    <property type="evidence" value="ECO:0007669"/>
    <property type="project" value="UniProtKB-EC"/>
</dbReference>
<dbReference type="GO" id="GO:0003723">
    <property type="term" value="F:RNA binding"/>
    <property type="evidence" value="ECO:0007669"/>
    <property type="project" value="InterPro"/>
</dbReference>
<comment type="similarity">
    <text evidence="2 5">Belongs to the pseudouridine synthase TruB family. Type 1 subfamily.</text>
</comment>
<dbReference type="Pfam" id="PF16198">
    <property type="entry name" value="TruB_C_2"/>
    <property type="match status" value="1"/>
</dbReference>
<dbReference type="Proteomes" id="UP001197875">
    <property type="component" value="Unassembled WGS sequence"/>
</dbReference>
<dbReference type="Gene3D" id="3.30.2350.10">
    <property type="entry name" value="Pseudouridine synthase"/>
    <property type="match status" value="1"/>
</dbReference>
<sequence>MIHGVINIYKERGFTSHDVVGKLRGILRQKKIGHTGTLDPDAEGVLPVCLGKATKLCDLLTDKEKTYRAVLLLGKTTDTQDVSGTVLSEAPVTAEEEKVREAILSFVGDYDQIPPMYSALKVNGQKLCDLARAGKEVERKPRRVTIREIRIEKIDLPRVTMEVTCSKGTYIRTLCQDIGENLGCGGCMESLLRTRVERFTLEDAIKLGEVEAIKAEKGLDGLMEKILPIDGMFPDALKAVVPEKGMKALVNGNSLKENQIRPERAAADNERVRVYDEAGRFYALYRYEAAEKQYRLEKMFYDREEEQDGIHTGAGRTLYQR</sequence>
<dbReference type="HAMAP" id="MF_01080">
    <property type="entry name" value="TruB_bact"/>
    <property type="match status" value="1"/>
</dbReference>
<dbReference type="PANTHER" id="PTHR13767:SF2">
    <property type="entry name" value="PSEUDOURIDYLATE SYNTHASE TRUB1"/>
    <property type="match status" value="1"/>
</dbReference>
<comment type="function">
    <text evidence="5">Responsible for synthesis of pseudouridine from uracil-55 in the psi GC loop of transfer RNAs.</text>
</comment>
<evidence type="ECO:0000256" key="5">
    <source>
        <dbReference type="HAMAP-Rule" id="MF_01080"/>
    </source>
</evidence>
<organism evidence="8 9">
    <name type="scientific">Fusicatenibacter faecihominis</name>
    <dbReference type="NCBI Taxonomy" id="2881276"/>
    <lineage>
        <taxon>Bacteria</taxon>
        <taxon>Bacillati</taxon>
        <taxon>Bacillota</taxon>
        <taxon>Clostridia</taxon>
        <taxon>Lachnospirales</taxon>
        <taxon>Lachnospiraceae</taxon>
        <taxon>Fusicatenibacter</taxon>
    </lineage>
</organism>
<evidence type="ECO:0000259" key="6">
    <source>
        <dbReference type="Pfam" id="PF01509"/>
    </source>
</evidence>
<keyword evidence="3 5" id="KW-0819">tRNA processing</keyword>
<comment type="catalytic activity">
    <reaction evidence="1 5">
        <text>uridine(55) in tRNA = pseudouridine(55) in tRNA</text>
        <dbReference type="Rhea" id="RHEA:42532"/>
        <dbReference type="Rhea" id="RHEA-COMP:10101"/>
        <dbReference type="Rhea" id="RHEA-COMP:10102"/>
        <dbReference type="ChEBI" id="CHEBI:65314"/>
        <dbReference type="ChEBI" id="CHEBI:65315"/>
        <dbReference type="EC" id="5.4.99.25"/>
    </reaction>
</comment>
<dbReference type="Pfam" id="PF01509">
    <property type="entry name" value="TruB_N"/>
    <property type="match status" value="1"/>
</dbReference>
<comment type="caution">
    <text evidence="8">The sequence shown here is derived from an EMBL/GenBank/DDBJ whole genome shotgun (WGS) entry which is preliminary data.</text>
</comment>
<protein>
    <recommendedName>
        <fullName evidence="5">tRNA pseudouridine synthase B</fullName>
        <ecNumber evidence="5">5.4.99.25</ecNumber>
    </recommendedName>
    <alternativeName>
        <fullName evidence="5">tRNA pseudouridine(55) synthase</fullName>
        <shortName evidence="5">Psi55 synthase</shortName>
    </alternativeName>
    <alternativeName>
        <fullName evidence="5">tRNA pseudouridylate synthase</fullName>
    </alternativeName>
    <alternativeName>
        <fullName evidence="5">tRNA-uridine isomerase</fullName>
    </alternativeName>
</protein>
<dbReference type="GO" id="GO:1990481">
    <property type="term" value="P:mRNA pseudouridine synthesis"/>
    <property type="evidence" value="ECO:0007669"/>
    <property type="project" value="TreeGrafter"/>
</dbReference>
<feature type="active site" description="Nucleophile" evidence="5">
    <location>
        <position position="39"/>
    </location>
</feature>
<accession>A0AAE3DTD9</accession>
<evidence type="ECO:0000256" key="2">
    <source>
        <dbReference type="ARBA" id="ARBA00005642"/>
    </source>
</evidence>
<proteinExistence type="inferred from homology"/>
<name>A0AAE3DTD9_9FIRM</name>
<dbReference type="InterPro" id="IPR014780">
    <property type="entry name" value="tRNA_psdUridine_synth_TruB"/>
</dbReference>